<dbReference type="AlphaFoldDB" id="A0AAD6XXL0"/>
<reference evidence="2" key="1">
    <citation type="submission" date="2023-03" db="EMBL/GenBank/DDBJ databases">
        <title>Massive genome expansion in bonnet fungi (Mycena s.s.) driven by repeated elements and novel gene families across ecological guilds.</title>
        <authorList>
            <consortium name="Lawrence Berkeley National Laboratory"/>
            <person name="Harder C.B."/>
            <person name="Miyauchi S."/>
            <person name="Viragh M."/>
            <person name="Kuo A."/>
            <person name="Thoen E."/>
            <person name="Andreopoulos B."/>
            <person name="Lu D."/>
            <person name="Skrede I."/>
            <person name="Drula E."/>
            <person name="Henrissat B."/>
            <person name="Morin E."/>
            <person name="Kohler A."/>
            <person name="Barry K."/>
            <person name="LaButti K."/>
            <person name="Morin E."/>
            <person name="Salamov A."/>
            <person name="Lipzen A."/>
            <person name="Mereny Z."/>
            <person name="Hegedus B."/>
            <person name="Baldrian P."/>
            <person name="Stursova M."/>
            <person name="Weitz H."/>
            <person name="Taylor A."/>
            <person name="Grigoriev I.V."/>
            <person name="Nagy L.G."/>
            <person name="Martin F."/>
            <person name="Kauserud H."/>
        </authorList>
    </citation>
    <scope>NUCLEOTIDE SEQUENCE</scope>
    <source>
        <strain evidence="2">9144</strain>
    </source>
</reference>
<proteinExistence type="predicted"/>
<dbReference type="EMBL" id="JARJCW010000003">
    <property type="protein sequence ID" value="KAJ7227163.1"/>
    <property type="molecule type" value="Genomic_DNA"/>
</dbReference>
<evidence type="ECO:0000313" key="3">
    <source>
        <dbReference type="EMBL" id="KAJ7227163.1"/>
    </source>
</evidence>
<name>A0AAD6XXL0_9AGAR</name>
<dbReference type="EMBL" id="JARJCW010000129">
    <property type="protein sequence ID" value="KAJ7191727.1"/>
    <property type="molecule type" value="Genomic_DNA"/>
</dbReference>
<feature type="region of interest" description="Disordered" evidence="1">
    <location>
        <begin position="66"/>
        <end position="91"/>
    </location>
</feature>
<feature type="non-terminal residue" evidence="2">
    <location>
        <position position="91"/>
    </location>
</feature>
<feature type="non-terminal residue" evidence="2">
    <location>
        <position position="1"/>
    </location>
</feature>
<evidence type="ECO:0000313" key="2">
    <source>
        <dbReference type="EMBL" id="KAJ7191727.1"/>
    </source>
</evidence>
<evidence type="ECO:0000313" key="4">
    <source>
        <dbReference type="Proteomes" id="UP001219525"/>
    </source>
</evidence>
<organism evidence="2 4">
    <name type="scientific">Mycena pura</name>
    <dbReference type="NCBI Taxonomy" id="153505"/>
    <lineage>
        <taxon>Eukaryota</taxon>
        <taxon>Fungi</taxon>
        <taxon>Dikarya</taxon>
        <taxon>Basidiomycota</taxon>
        <taxon>Agaricomycotina</taxon>
        <taxon>Agaricomycetes</taxon>
        <taxon>Agaricomycetidae</taxon>
        <taxon>Agaricales</taxon>
        <taxon>Marasmiineae</taxon>
        <taxon>Mycenaceae</taxon>
        <taxon>Mycena</taxon>
    </lineage>
</organism>
<dbReference type="Proteomes" id="UP001219525">
    <property type="component" value="Unassembled WGS sequence"/>
</dbReference>
<sequence>DDQDGKPIWHPFLNPSVARLMCWHQLTPNLQGETALNDLVNDIFLHPETSREHFHKFDTGRELKRLDDFTESPPGEPPNGWKTGSVMLKLP</sequence>
<protein>
    <submittedName>
        <fullName evidence="2">Uncharacterized protein</fullName>
    </submittedName>
</protein>
<keyword evidence="4" id="KW-1185">Reference proteome</keyword>
<accession>A0AAD6XXL0</accession>
<comment type="caution">
    <text evidence="2">The sequence shown here is derived from an EMBL/GenBank/DDBJ whole genome shotgun (WGS) entry which is preliminary data.</text>
</comment>
<gene>
    <name evidence="2" type="ORF">GGX14DRAFT_326374</name>
    <name evidence="3" type="ORF">GGX14DRAFT_329337</name>
</gene>
<evidence type="ECO:0000256" key="1">
    <source>
        <dbReference type="SAM" id="MobiDB-lite"/>
    </source>
</evidence>